<feature type="transmembrane region" description="Helical" evidence="7">
    <location>
        <begin position="46"/>
        <end position="69"/>
    </location>
</feature>
<proteinExistence type="inferred from homology"/>
<protein>
    <submittedName>
        <fullName evidence="9">Cytochrome c biogenesis protein CcdA</fullName>
    </submittedName>
</protein>
<sequence length="304" mass="31480">MADVGLVAALAGGVLALFSPCSALLLPSFFGYAFRDPRRLLARTGVFYLGLCTTLVPLGAGSAVVSRLFYGERELLITVAGSLVIAFGVAQIVGFGFSSRLAQRLQGRFSGRTNTVSVFGLGAVYGFAGFCSGPILGAVLTVAATGGPLRGAVLLAVYALGMAGPLFVLALLWDRYDLGEKRWLRGRTVSLGPVRVHTTSTLSGLSFVAIGIVFLRYDGTASLFGGVGAFDDQSYRVQEWLFAVGGAGIDVFVLAAAGIALLAAGVRQWSRARGSKGSEGKDPAQEVQEGRARGARSETTGGGA</sequence>
<dbReference type="RefSeq" id="WP_212640483.1">
    <property type="nucleotide sequence ID" value="NZ_CP074132.1"/>
</dbReference>
<evidence type="ECO:0000259" key="8">
    <source>
        <dbReference type="Pfam" id="PF02683"/>
    </source>
</evidence>
<name>A0ABX8C2T5_9ACTN</name>
<evidence type="ECO:0000256" key="6">
    <source>
        <dbReference type="SAM" id="MobiDB-lite"/>
    </source>
</evidence>
<evidence type="ECO:0000256" key="3">
    <source>
        <dbReference type="ARBA" id="ARBA00022692"/>
    </source>
</evidence>
<feature type="transmembrane region" description="Helical" evidence="7">
    <location>
        <begin position="118"/>
        <end position="140"/>
    </location>
</feature>
<keyword evidence="10" id="KW-1185">Reference proteome</keyword>
<feature type="domain" description="Cytochrome C biogenesis protein transmembrane" evidence="8">
    <location>
        <begin position="6"/>
        <end position="171"/>
    </location>
</feature>
<evidence type="ECO:0000256" key="2">
    <source>
        <dbReference type="ARBA" id="ARBA00006143"/>
    </source>
</evidence>
<gene>
    <name evidence="9" type="ORF">KGD83_19130</name>
</gene>
<comment type="subcellular location">
    <subcellularLocation>
        <location evidence="1">Membrane</location>
        <topology evidence="1">Multi-pass membrane protein</topology>
    </subcellularLocation>
</comment>
<comment type="similarity">
    <text evidence="2">Belongs to the DsbD family.</text>
</comment>
<evidence type="ECO:0000256" key="4">
    <source>
        <dbReference type="ARBA" id="ARBA00022989"/>
    </source>
</evidence>
<evidence type="ECO:0000313" key="9">
    <source>
        <dbReference type="EMBL" id="QUX27418.1"/>
    </source>
</evidence>
<feature type="region of interest" description="Disordered" evidence="6">
    <location>
        <begin position="273"/>
        <end position="304"/>
    </location>
</feature>
<dbReference type="InterPro" id="IPR051790">
    <property type="entry name" value="Cytochrome_c-biogenesis_DsbD"/>
</dbReference>
<feature type="transmembrane region" description="Helical" evidence="7">
    <location>
        <begin position="194"/>
        <end position="215"/>
    </location>
</feature>
<dbReference type="EMBL" id="CP074132">
    <property type="protein sequence ID" value="QUX27418.1"/>
    <property type="molecule type" value="Genomic_DNA"/>
</dbReference>
<organism evidence="9 10">
    <name type="scientific">Nocardiopsis akebiae</name>
    <dbReference type="NCBI Taxonomy" id="2831968"/>
    <lineage>
        <taxon>Bacteria</taxon>
        <taxon>Bacillati</taxon>
        <taxon>Actinomycetota</taxon>
        <taxon>Actinomycetes</taxon>
        <taxon>Streptosporangiales</taxon>
        <taxon>Nocardiopsidaceae</taxon>
        <taxon>Nocardiopsis</taxon>
    </lineage>
</organism>
<dbReference type="PANTHER" id="PTHR31272:SF4">
    <property type="entry name" value="CYTOCHROME C-TYPE BIOGENESIS PROTEIN HI_1454-RELATED"/>
    <property type="match status" value="1"/>
</dbReference>
<dbReference type="InterPro" id="IPR003834">
    <property type="entry name" value="Cyt_c_assmbl_TM_dom"/>
</dbReference>
<feature type="transmembrane region" description="Helical" evidence="7">
    <location>
        <begin position="240"/>
        <end position="266"/>
    </location>
</feature>
<keyword evidence="5 7" id="KW-0472">Membrane</keyword>
<evidence type="ECO:0000256" key="7">
    <source>
        <dbReference type="SAM" id="Phobius"/>
    </source>
</evidence>
<dbReference type="PANTHER" id="PTHR31272">
    <property type="entry name" value="CYTOCHROME C-TYPE BIOGENESIS PROTEIN HI_1454-RELATED"/>
    <property type="match status" value="1"/>
</dbReference>
<accession>A0ABX8C2T5</accession>
<reference evidence="10" key="1">
    <citation type="submission" date="2021-05" db="EMBL/GenBank/DDBJ databases">
        <title>Direct Submission.</title>
        <authorList>
            <person name="Li K."/>
            <person name="Gao J."/>
        </authorList>
    </citation>
    <scope>NUCLEOTIDE SEQUENCE [LARGE SCALE GENOMIC DNA]</scope>
    <source>
        <strain evidence="10">HDS12</strain>
    </source>
</reference>
<dbReference type="Proteomes" id="UP000678016">
    <property type="component" value="Chromosome"/>
</dbReference>
<keyword evidence="3 7" id="KW-0812">Transmembrane</keyword>
<evidence type="ECO:0000256" key="1">
    <source>
        <dbReference type="ARBA" id="ARBA00004141"/>
    </source>
</evidence>
<keyword evidence="4 7" id="KW-1133">Transmembrane helix</keyword>
<feature type="transmembrane region" description="Helical" evidence="7">
    <location>
        <begin position="75"/>
        <end position="97"/>
    </location>
</feature>
<evidence type="ECO:0000256" key="5">
    <source>
        <dbReference type="ARBA" id="ARBA00023136"/>
    </source>
</evidence>
<feature type="compositionally biased region" description="Basic and acidic residues" evidence="6">
    <location>
        <begin position="276"/>
        <end position="296"/>
    </location>
</feature>
<feature type="transmembrane region" description="Helical" evidence="7">
    <location>
        <begin position="6"/>
        <end position="34"/>
    </location>
</feature>
<feature type="transmembrane region" description="Helical" evidence="7">
    <location>
        <begin position="152"/>
        <end position="173"/>
    </location>
</feature>
<dbReference type="Pfam" id="PF02683">
    <property type="entry name" value="DsbD_TM"/>
    <property type="match status" value="1"/>
</dbReference>
<evidence type="ECO:0000313" key="10">
    <source>
        <dbReference type="Proteomes" id="UP000678016"/>
    </source>
</evidence>